<sequence>MRIRKQASKLLGWAYHSPLASSTSQPPSEADAGEIQCQLNLSPWDAINSPQYTISQVQILNPFEKLGCVQVKLLPKNDLNSTNVAARLPRPVPATALAFASRNPQSCPASRARRLALTLASRTLARIVALLAPLLVSPLAATPFPTLTVTYCRTHPCRSRTIPLAPSPALDSHMLLTLAGQRVGSG</sequence>
<evidence type="ECO:0000313" key="1">
    <source>
        <dbReference type="EMBL" id="KAL0920504.1"/>
    </source>
</evidence>
<comment type="caution">
    <text evidence="1">The sequence shown here is derived from an EMBL/GenBank/DDBJ whole genome shotgun (WGS) entry which is preliminary data.</text>
</comment>
<proteinExistence type="predicted"/>
<dbReference type="Proteomes" id="UP001552299">
    <property type="component" value="Unassembled WGS sequence"/>
</dbReference>
<dbReference type="AlphaFoldDB" id="A0ABD0V642"/>
<name>A0ABD0V642_DENTH</name>
<dbReference type="EMBL" id="JANQDX010000008">
    <property type="protein sequence ID" value="KAL0920504.1"/>
    <property type="molecule type" value="Genomic_DNA"/>
</dbReference>
<reference evidence="1 2" key="1">
    <citation type="journal article" date="2024" name="Plant Biotechnol. J.">
        <title>Dendrobium thyrsiflorum genome and its molecular insights into genes involved in important horticultural traits.</title>
        <authorList>
            <person name="Chen B."/>
            <person name="Wang J.Y."/>
            <person name="Zheng P.J."/>
            <person name="Li K.L."/>
            <person name="Liang Y.M."/>
            <person name="Chen X.F."/>
            <person name="Zhang C."/>
            <person name="Zhao X."/>
            <person name="He X."/>
            <person name="Zhang G.Q."/>
            <person name="Liu Z.J."/>
            <person name="Xu Q."/>
        </authorList>
    </citation>
    <scope>NUCLEOTIDE SEQUENCE [LARGE SCALE GENOMIC DNA]</scope>
    <source>
        <strain evidence="1">GZMU011</strain>
    </source>
</reference>
<gene>
    <name evidence="1" type="ORF">M5K25_009644</name>
</gene>
<organism evidence="1 2">
    <name type="scientific">Dendrobium thyrsiflorum</name>
    <name type="common">Pinecone-like raceme dendrobium</name>
    <name type="synonym">Orchid</name>
    <dbReference type="NCBI Taxonomy" id="117978"/>
    <lineage>
        <taxon>Eukaryota</taxon>
        <taxon>Viridiplantae</taxon>
        <taxon>Streptophyta</taxon>
        <taxon>Embryophyta</taxon>
        <taxon>Tracheophyta</taxon>
        <taxon>Spermatophyta</taxon>
        <taxon>Magnoliopsida</taxon>
        <taxon>Liliopsida</taxon>
        <taxon>Asparagales</taxon>
        <taxon>Orchidaceae</taxon>
        <taxon>Epidendroideae</taxon>
        <taxon>Malaxideae</taxon>
        <taxon>Dendrobiinae</taxon>
        <taxon>Dendrobium</taxon>
    </lineage>
</organism>
<accession>A0ABD0V642</accession>
<evidence type="ECO:0000313" key="2">
    <source>
        <dbReference type="Proteomes" id="UP001552299"/>
    </source>
</evidence>
<protein>
    <submittedName>
        <fullName evidence="1">Uncharacterized protein</fullName>
    </submittedName>
</protein>
<keyword evidence="2" id="KW-1185">Reference proteome</keyword>